<dbReference type="PROSITE" id="PS51192">
    <property type="entry name" value="HELICASE_ATP_BIND_1"/>
    <property type="match status" value="1"/>
</dbReference>
<dbReference type="GO" id="GO:0004386">
    <property type="term" value="F:helicase activity"/>
    <property type="evidence" value="ECO:0007669"/>
    <property type="project" value="UniProtKB-KW"/>
</dbReference>
<dbReference type="CDD" id="cd18785">
    <property type="entry name" value="SF2_C"/>
    <property type="match status" value="1"/>
</dbReference>
<dbReference type="SMART" id="SM00487">
    <property type="entry name" value="DEXDc"/>
    <property type="match status" value="1"/>
</dbReference>
<accession>A0A6C0LAQ6</accession>
<feature type="domain" description="Helicase ATP-binding" evidence="5">
    <location>
        <begin position="98"/>
        <end position="247"/>
    </location>
</feature>
<name>A0A6C0LAQ6_9ZZZZ</name>
<keyword evidence="3" id="KW-0347">Helicase</keyword>
<evidence type="ECO:0000256" key="3">
    <source>
        <dbReference type="ARBA" id="ARBA00022806"/>
    </source>
</evidence>
<dbReference type="PANTHER" id="PTHR11274:SF0">
    <property type="entry name" value="GENERAL TRANSCRIPTION AND DNA REPAIR FACTOR IIH HELICASE SUBUNIT XPB"/>
    <property type="match status" value="1"/>
</dbReference>
<evidence type="ECO:0000256" key="1">
    <source>
        <dbReference type="ARBA" id="ARBA00022741"/>
    </source>
</evidence>
<dbReference type="GO" id="GO:0003677">
    <property type="term" value="F:DNA binding"/>
    <property type="evidence" value="ECO:0007669"/>
    <property type="project" value="InterPro"/>
</dbReference>
<dbReference type="InterPro" id="IPR006935">
    <property type="entry name" value="Helicase/UvrB_N"/>
</dbReference>
<reference evidence="6" key="1">
    <citation type="journal article" date="2020" name="Nature">
        <title>Giant virus diversity and host interactions through global metagenomics.</title>
        <authorList>
            <person name="Schulz F."/>
            <person name="Roux S."/>
            <person name="Paez-Espino D."/>
            <person name="Jungbluth S."/>
            <person name="Walsh D.A."/>
            <person name="Denef V.J."/>
            <person name="McMahon K.D."/>
            <person name="Konstantinidis K.T."/>
            <person name="Eloe-Fadrosh E.A."/>
            <person name="Kyrpides N.C."/>
            <person name="Woyke T."/>
        </authorList>
    </citation>
    <scope>NUCLEOTIDE SEQUENCE</scope>
    <source>
        <strain evidence="6">GVMAG-M-3300027770-17</strain>
    </source>
</reference>
<dbReference type="SUPFAM" id="SSF52540">
    <property type="entry name" value="P-loop containing nucleoside triphosphate hydrolases"/>
    <property type="match status" value="2"/>
</dbReference>
<evidence type="ECO:0000256" key="2">
    <source>
        <dbReference type="ARBA" id="ARBA00022801"/>
    </source>
</evidence>
<dbReference type="Gene3D" id="3.40.50.300">
    <property type="entry name" value="P-loop containing nucleotide triphosphate hydrolases"/>
    <property type="match status" value="2"/>
</dbReference>
<proteinExistence type="predicted"/>
<dbReference type="CDD" id="cd17926">
    <property type="entry name" value="DEXHc_RE"/>
    <property type="match status" value="1"/>
</dbReference>
<dbReference type="InterPro" id="IPR027417">
    <property type="entry name" value="P-loop_NTPase"/>
</dbReference>
<evidence type="ECO:0000259" key="5">
    <source>
        <dbReference type="PROSITE" id="PS51192"/>
    </source>
</evidence>
<sequence length="447" mass="52076">MLTLQGYKIHKDQISNIHDIKGKLNIKPFIPSVFVKPQFVSRYNIFTEDSDYLYIPKHYGIQNFGMFSSSERESPQTPTNNWLFNGKLRDGQFEVVNSFLKPFPHDGIISLQTGGGKTICGLYIASQLKLQTIILVHNTFLRDQWVERIMEFLPNAKIGQIQGDKIDIENKDIIICMLQSISLKEYDSKLFTNIGLVIVDECHHIASEAFSRSLTKLTSKYMLGLSATPERKDKLMYVINWFLGPLLYKSNTDDKVDDKVEVEYYEYDPPNKEFNDVILNPSGVMFTSLMINKVIEYEHRNVFLVELLKDIFEDKQKQILVLSDRVEHLKTIFNLLPLEIQEESCILSRDIKSEQRSLWSKTKKILIATYTMCKEGFDVPSLNTLVMATSRPDIEQIVGRILRIEKHKRTINPLIIDIVDPAFRRQFQERLQLYKKRNYKIQKMVLT</sequence>
<dbReference type="GO" id="GO:0005524">
    <property type="term" value="F:ATP binding"/>
    <property type="evidence" value="ECO:0007669"/>
    <property type="project" value="UniProtKB-KW"/>
</dbReference>
<evidence type="ECO:0000313" key="6">
    <source>
        <dbReference type="EMBL" id="QHU28046.1"/>
    </source>
</evidence>
<organism evidence="6">
    <name type="scientific">viral metagenome</name>
    <dbReference type="NCBI Taxonomy" id="1070528"/>
    <lineage>
        <taxon>unclassified sequences</taxon>
        <taxon>metagenomes</taxon>
        <taxon>organismal metagenomes</taxon>
    </lineage>
</organism>
<dbReference type="EMBL" id="MN740468">
    <property type="protein sequence ID" value="QHU28046.1"/>
    <property type="molecule type" value="Genomic_DNA"/>
</dbReference>
<dbReference type="InterPro" id="IPR050615">
    <property type="entry name" value="ATP-dep_DNA_Helicase"/>
</dbReference>
<dbReference type="InterPro" id="IPR014001">
    <property type="entry name" value="Helicase_ATP-bd"/>
</dbReference>
<keyword evidence="1" id="KW-0547">Nucleotide-binding</keyword>
<dbReference type="AlphaFoldDB" id="A0A6C0LAQ6"/>
<dbReference type="PANTHER" id="PTHR11274">
    <property type="entry name" value="RAD25/XP-B DNA REPAIR HELICASE"/>
    <property type="match status" value="1"/>
</dbReference>
<protein>
    <recommendedName>
        <fullName evidence="5">Helicase ATP-binding domain-containing protein</fullName>
    </recommendedName>
</protein>
<keyword evidence="4" id="KW-0067">ATP-binding</keyword>
<dbReference type="Pfam" id="PF04851">
    <property type="entry name" value="ResIII"/>
    <property type="match status" value="1"/>
</dbReference>
<evidence type="ECO:0000256" key="4">
    <source>
        <dbReference type="ARBA" id="ARBA00022840"/>
    </source>
</evidence>
<keyword evidence="2" id="KW-0378">Hydrolase</keyword>
<dbReference type="GO" id="GO:0016787">
    <property type="term" value="F:hydrolase activity"/>
    <property type="evidence" value="ECO:0007669"/>
    <property type="project" value="UniProtKB-KW"/>
</dbReference>